<accession>A0ACB9PWJ6</accession>
<evidence type="ECO:0000313" key="1">
    <source>
        <dbReference type="EMBL" id="KAI4350975.1"/>
    </source>
</evidence>
<reference evidence="1 2" key="1">
    <citation type="journal article" date="2022" name="DNA Res.">
        <title>Chromosomal-level genome assembly of the orchid tree Bauhinia variegata (Leguminosae; Cercidoideae) supports the allotetraploid origin hypothesis of Bauhinia.</title>
        <authorList>
            <person name="Zhong Y."/>
            <person name="Chen Y."/>
            <person name="Zheng D."/>
            <person name="Pang J."/>
            <person name="Liu Y."/>
            <person name="Luo S."/>
            <person name="Meng S."/>
            <person name="Qian L."/>
            <person name="Wei D."/>
            <person name="Dai S."/>
            <person name="Zhou R."/>
        </authorList>
    </citation>
    <scope>NUCLEOTIDE SEQUENCE [LARGE SCALE GENOMIC DNA]</scope>
    <source>
        <strain evidence="1">BV-YZ2020</strain>
    </source>
</reference>
<gene>
    <name evidence="1" type="ORF">L6164_005376</name>
</gene>
<name>A0ACB9PWJ6_BAUVA</name>
<sequence>MIYDTILARSFSRYEQKRFGYGAFVGCLLIILSICTVFKPYLYPIRDLNLKLSMGVGFKMLMVNDTSSSQQIAQVEDIVTNILVNDTKTSPQMVQVEGIEIKNVVDNKTISPQIDEGKNVKGVVAKILVNEGRSSPQKAEHVSKTSSSPQIAKVKEIITNKVEPLCTSEERTDFCETYGDIRVHGNSSYVYVMSPETSTLAENMSWRIRPYARKEDGYAMSRVREWSVKAVRVAKRKFNGEVQFLITDKRSWWISKYHEILNKLSNYELMDIDRDEGIHCFPSVIVGLKRYHKELSIDPQKYFYSMKDFRDFLRSSYSLQKVKAIRIRDGQRKKPKLLILSRKRTRSFTNIDQIVKLAKGLGFKVVAMEANGNMSRFAEIVNSCDALMGVHGAGLTNIVFLPKDAIFIQVVPYGGVEWLATNYFGEPSKDMHLNYLEYKIRLEESTLIQQYPLDHVFIKEPISIQKAGWDAFRSVYLDKQNVMLDVSRFKPTLLKALELLHQ</sequence>
<keyword evidence="2" id="KW-1185">Reference proteome</keyword>
<organism evidence="1 2">
    <name type="scientific">Bauhinia variegata</name>
    <name type="common">Purple orchid tree</name>
    <name type="synonym">Phanera variegata</name>
    <dbReference type="NCBI Taxonomy" id="167791"/>
    <lineage>
        <taxon>Eukaryota</taxon>
        <taxon>Viridiplantae</taxon>
        <taxon>Streptophyta</taxon>
        <taxon>Embryophyta</taxon>
        <taxon>Tracheophyta</taxon>
        <taxon>Spermatophyta</taxon>
        <taxon>Magnoliopsida</taxon>
        <taxon>eudicotyledons</taxon>
        <taxon>Gunneridae</taxon>
        <taxon>Pentapetalae</taxon>
        <taxon>rosids</taxon>
        <taxon>fabids</taxon>
        <taxon>Fabales</taxon>
        <taxon>Fabaceae</taxon>
        <taxon>Cercidoideae</taxon>
        <taxon>Cercideae</taxon>
        <taxon>Bauhiniinae</taxon>
        <taxon>Bauhinia</taxon>
    </lineage>
</organism>
<proteinExistence type="predicted"/>
<evidence type="ECO:0000313" key="2">
    <source>
        <dbReference type="Proteomes" id="UP000828941"/>
    </source>
</evidence>
<dbReference type="Proteomes" id="UP000828941">
    <property type="component" value="Chromosome 3"/>
</dbReference>
<dbReference type="EMBL" id="CM039428">
    <property type="protein sequence ID" value="KAI4350975.1"/>
    <property type="molecule type" value="Genomic_DNA"/>
</dbReference>
<comment type="caution">
    <text evidence="1">The sequence shown here is derived from an EMBL/GenBank/DDBJ whole genome shotgun (WGS) entry which is preliminary data.</text>
</comment>
<protein>
    <submittedName>
        <fullName evidence="1">Uncharacterized protein</fullName>
    </submittedName>
</protein>